<feature type="domain" description="Nitrite/sulphite reductase 4Fe-4S" evidence="12">
    <location>
        <begin position="143"/>
        <end position="298"/>
    </location>
</feature>
<keyword evidence="10" id="KW-0411">Iron-sulfur</keyword>
<dbReference type="eggNOG" id="COG0155">
    <property type="taxonomic scope" value="Bacteria"/>
</dbReference>
<dbReference type="GO" id="GO:0051539">
    <property type="term" value="F:4 iron, 4 sulfur cluster binding"/>
    <property type="evidence" value="ECO:0007669"/>
    <property type="project" value="UniProtKB-KW"/>
</dbReference>
<feature type="domain" description="Nitrite/sulphite reductase 4Fe-4S" evidence="12">
    <location>
        <begin position="392"/>
        <end position="532"/>
    </location>
</feature>
<dbReference type="Proteomes" id="UP000025229">
    <property type="component" value="Chromosome"/>
</dbReference>
<dbReference type="InterPro" id="IPR006066">
    <property type="entry name" value="NO2/SO3_Rdtase_FeS/sirohaem_BS"/>
</dbReference>
<keyword evidence="6" id="KW-0479">Metal-binding</keyword>
<feature type="domain" description="Nitrite/Sulfite reductase ferredoxin-like" evidence="13">
    <location>
        <begin position="318"/>
        <end position="380"/>
    </location>
</feature>
<keyword evidence="5" id="KW-0349">Heme</keyword>
<dbReference type="InterPro" id="IPR045854">
    <property type="entry name" value="NO2/SO3_Rdtase_4Fe4S_sf"/>
</dbReference>
<evidence type="ECO:0000313" key="15">
    <source>
        <dbReference type="EMBL" id="MDX5893567.1"/>
    </source>
</evidence>
<organism evidence="14 16">
    <name type="scientific">Rubrobacter radiotolerans</name>
    <name type="common">Arthrobacter radiotolerans</name>
    <dbReference type="NCBI Taxonomy" id="42256"/>
    <lineage>
        <taxon>Bacteria</taxon>
        <taxon>Bacillati</taxon>
        <taxon>Actinomycetota</taxon>
        <taxon>Rubrobacteria</taxon>
        <taxon>Rubrobacterales</taxon>
        <taxon>Rubrobacteraceae</taxon>
        <taxon>Rubrobacter</taxon>
    </lineage>
</organism>
<dbReference type="SUPFAM" id="SSF56014">
    <property type="entry name" value="Nitrite and sulphite reductase 4Fe-4S domain-like"/>
    <property type="match status" value="2"/>
</dbReference>
<dbReference type="KEGG" id="rrd:RradSPS_0874"/>
<dbReference type="EC" id="1.8.7.1" evidence="3"/>
<dbReference type="InterPro" id="IPR051329">
    <property type="entry name" value="NIR_SIR_4Fe-4S"/>
</dbReference>
<evidence type="ECO:0000256" key="7">
    <source>
        <dbReference type="ARBA" id="ARBA00022784"/>
    </source>
</evidence>
<dbReference type="GO" id="GO:0050311">
    <property type="term" value="F:sulfite reductase (ferredoxin) activity"/>
    <property type="evidence" value="ECO:0007669"/>
    <property type="project" value="UniProtKB-EC"/>
</dbReference>
<keyword evidence="8" id="KW-0560">Oxidoreductase</keyword>
<dbReference type="SUPFAM" id="SSF55124">
    <property type="entry name" value="Nitrite/Sulfite reductase N-terminal domain-like"/>
    <property type="match status" value="2"/>
</dbReference>
<dbReference type="InterPro" id="IPR036136">
    <property type="entry name" value="Nit/Sulf_reduc_fer-like_dom_sf"/>
</dbReference>
<keyword evidence="9" id="KW-0408">Iron</keyword>
<dbReference type="Pfam" id="PF01077">
    <property type="entry name" value="NIR_SIR"/>
    <property type="match status" value="2"/>
</dbReference>
<dbReference type="AlphaFoldDB" id="A0A023X121"/>
<name>A0A023X121_RUBRA</name>
<comment type="function">
    <text evidence="1">Catalyzes the reduction of sulfite to sulfide, a step in the biosynthesis of sulfur-containing amino acids and cofactors.</text>
</comment>
<evidence type="ECO:0000313" key="16">
    <source>
        <dbReference type="Proteomes" id="UP000025229"/>
    </source>
</evidence>
<dbReference type="Gene3D" id="3.30.413.10">
    <property type="entry name" value="Sulfite Reductase Hemoprotein, domain 1"/>
    <property type="match status" value="2"/>
</dbReference>
<accession>A0A023X121</accession>
<reference evidence="14 16" key="1">
    <citation type="submission" date="2014-03" db="EMBL/GenBank/DDBJ databases">
        <title>Complete genome sequence of the Radio-Resistant Rubrobacter radiotolerans RSPS-4.</title>
        <authorList>
            <person name="Egas C.C."/>
            <person name="Barroso C.C."/>
            <person name="Froufe H.J.C."/>
            <person name="Pacheco J.J."/>
            <person name="Albuquerque L.L."/>
            <person name="da Costa M.M.S."/>
        </authorList>
    </citation>
    <scope>NUCLEOTIDE SEQUENCE [LARGE SCALE GENOMIC DNA]</scope>
    <source>
        <strain evidence="14 16">RSPS-4</strain>
    </source>
</reference>
<keyword evidence="7" id="KW-0883">Thioether bond</keyword>
<feature type="domain" description="Nitrite/Sulfite reductase ferredoxin-like" evidence="13">
    <location>
        <begin position="57"/>
        <end position="135"/>
    </location>
</feature>
<dbReference type="STRING" id="42256.RradSPS_0874"/>
<evidence type="ECO:0000256" key="3">
    <source>
        <dbReference type="ARBA" id="ARBA00012353"/>
    </source>
</evidence>
<dbReference type="RefSeq" id="WP_232226600.1">
    <property type="nucleotide sequence ID" value="NZ_CP007514.1"/>
</dbReference>
<dbReference type="InterPro" id="IPR006067">
    <property type="entry name" value="NO2/SO3_Rdtase_4Fe4S_dom"/>
</dbReference>
<evidence type="ECO:0000256" key="1">
    <source>
        <dbReference type="ARBA" id="ARBA00003247"/>
    </source>
</evidence>
<dbReference type="PRINTS" id="PR00397">
    <property type="entry name" value="SIROHAEM"/>
</dbReference>
<comment type="catalytic activity">
    <reaction evidence="11">
        <text>hydrogen sulfide + 6 oxidized [2Fe-2S]-[ferredoxin] + 3 H2O = sulfite + 6 reduced [2Fe-2S]-[ferredoxin] + 7 H(+)</text>
        <dbReference type="Rhea" id="RHEA:23132"/>
        <dbReference type="Rhea" id="RHEA-COMP:10000"/>
        <dbReference type="Rhea" id="RHEA-COMP:10001"/>
        <dbReference type="ChEBI" id="CHEBI:15377"/>
        <dbReference type="ChEBI" id="CHEBI:15378"/>
        <dbReference type="ChEBI" id="CHEBI:17359"/>
        <dbReference type="ChEBI" id="CHEBI:29919"/>
        <dbReference type="ChEBI" id="CHEBI:33737"/>
        <dbReference type="ChEBI" id="CHEBI:33738"/>
        <dbReference type="EC" id="1.8.7.1"/>
    </reaction>
</comment>
<keyword evidence="16" id="KW-1185">Reference proteome</keyword>
<evidence type="ECO:0000256" key="2">
    <source>
        <dbReference type="ARBA" id="ARBA00010429"/>
    </source>
</evidence>
<evidence type="ECO:0000259" key="12">
    <source>
        <dbReference type="Pfam" id="PF01077"/>
    </source>
</evidence>
<dbReference type="HOGENOM" id="CLU_015667_1_1_11"/>
<dbReference type="EMBL" id="CP007514">
    <property type="protein sequence ID" value="AHY46157.1"/>
    <property type="molecule type" value="Genomic_DNA"/>
</dbReference>
<dbReference type="Proteomes" id="UP001281130">
    <property type="component" value="Unassembled WGS sequence"/>
</dbReference>
<dbReference type="PANTHER" id="PTHR32439">
    <property type="entry name" value="FERREDOXIN--NITRITE REDUCTASE, CHLOROPLASTIC"/>
    <property type="match status" value="1"/>
</dbReference>
<reference evidence="15" key="2">
    <citation type="submission" date="2023-11" db="EMBL/GenBank/DDBJ databases">
        <title>MicrobeMod: A computational toolkit for identifying prokaryotic methylation and restriction-modification with nanopore sequencing.</title>
        <authorList>
            <person name="Crits-Christoph A."/>
            <person name="Kang S.C."/>
            <person name="Lee H."/>
            <person name="Ostrov N."/>
        </authorList>
    </citation>
    <scope>NUCLEOTIDE SEQUENCE</scope>
    <source>
        <strain evidence="15">ATCC 51242</strain>
    </source>
</reference>
<dbReference type="PANTHER" id="PTHR32439:SF0">
    <property type="entry name" value="FERREDOXIN--NITRITE REDUCTASE, CHLOROPLASTIC"/>
    <property type="match status" value="1"/>
</dbReference>
<proteinExistence type="inferred from homology"/>
<dbReference type="InterPro" id="IPR005117">
    <property type="entry name" value="NiRdtase/SiRdtase_haem-b_fer"/>
</dbReference>
<dbReference type="GO" id="GO:0046872">
    <property type="term" value="F:metal ion binding"/>
    <property type="evidence" value="ECO:0007669"/>
    <property type="project" value="UniProtKB-KW"/>
</dbReference>
<evidence type="ECO:0000256" key="5">
    <source>
        <dbReference type="ARBA" id="ARBA00022617"/>
    </source>
</evidence>
<evidence type="ECO:0000256" key="6">
    <source>
        <dbReference type="ARBA" id="ARBA00022723"/>
    </source>
</evidence>
<dbReference type="PROSITE" id="PS00365">
    <property type="entry name" value="NIR_SIR"/>
    <property type="match status" value="2"/>
</dbReference>
<evidence type="ECO:0000313" key="14">
    <source>
        <dbReference type="EMBL" id="AHY46157.1"/>
    </source>
</evidence>
<evidence type="ECO:0000256" key="4">
    <source>
        <dbReference type="ARBA" id="ARBA00022485"/>
    </source>
</evidence>
<gene>
    <name evidence="14" type="ORF">RradSPS_0874</name>
    <name evidence="15" type="ORF">SIL72_05930</name>
</gene>
<protein>
    <recommendedName>
        <fullName evidence="3">assimilatory sulfite reductase (ferredoxin)</fullName>
        <ecNumber evidence="3">1.8.7.1</ecNumber>
    </recommendedName>
</protein>
<dbReference type="GO" id="GO:0020037">
    <property type="term" value="F:heme binding"/>
    <property type="evidence" value="ECO:0007669"/>
    <property type="project" value="InterPro"/>
</dbReference>
<dbReference type="PATRIC" id="fig|42256.3.peg.884"/>
<keyword evidence="4" id="KW-0004">4Fe-4S</keyword>
<comment type="similarity">
    <text evidence="2">Belongs to the nitrite and sulfite reductase 4Fe-4S domain family.</text>
</comment>
<evidence type="ECO:0000256" key="8">
    <source>
        <dbReference type="ARBA" id="ARBA00023002"/>
    </source>
</evidence>
<dbReference type="Gene3D" id="3.90.480.20">
    <property type="match status" value="1"/>
</dbReference>
<evidence type="ECO:0000256" key="9">
    <source>
        <dbReference type="ARBA" id="ARBA00023004"/>
    </source>
</evidence>
<evidence type="ECO:0000256" key="11">
    <source>
        <dbReference type="ARBA" id="ARBA00049518"/>
    </source>
</evidence>
<dbReference type="EMBL" id="JAWXXX010000001">
    <property type="protein sequence ID" value="MDX5893567.1"/>
    <property type="molecule type" value="Genomic_DNA"/>
</dbReference>
<sequence length="555" mass="61768">MRSLRYSHDELSKQEKQKLERHPLEIYEAIRNTYADDLSKMSEVPGEVDRLKWAGIYPQKQGGDNFMMRIKVPGGVLTAEQTKVIGRIARDFAGGPHENPHFGDNFLDLTTRQDVQMHWFQMRDIPEIWDRLEAAGMTTVQACGDSARNVLSCPVSGLDKDEAINAYPVAQAINDFFTGNRDYGNLPRKFKMSVTGCCEDCAQAEINDIGMLPARNADGELGFNLRVGGGLSDGPRMASDIDVFVRPEDAVEITRGIAQVFGELGNRNNRWLARMRYLVQELGPEQFRAELEARVNVPLPPAGEDLTRHYRGDHTGVHEQKDGNLYVGLNVPVGRMSGLEFEEAGRLAGEYGEDVRLATDQNLIITGVPKERLDDLLAEPLLAKYSPNPGPFSRGIVACTGTEFCRFAIVETKIRAVEWAREMDERLGEEMKEAGQDAVRMHFSGCSASCAQPQIGDVGFRGETAKTAGGLVEGVDVGLGGSLGRDAGFIDWIEGAKPTERVPDALERIFRAFKDDHREGEKFHEWARRKRNGELRDLLRDRESESARVGAGRRS</sequence>
<evidence type="ECO:0000256" key="10">
    <source>
        <dbReference type="ARBA" id="ARBA00023014"/>
    </source>
</evidence>
<evidence type="ECO:0000259" key="13">
    <source>
        <dbReference type="Pfam" id="PF03460"/>
    </source>
</evidence>
<dbReference type="Pfam" id="PF03460">
    <property type="entry name" value="NIR_SIR_ferr"/>
    <property type="match status" value="2"/>
</dbReference>